<protein>
    <submittedName>
        <fullName evidence="3">Unannotated protein</fullName>
    </submittedName>
</protein>
<dbReference type="CDD" id="cd00229">
    <property type="entry name" value="SGNH_hydrolase"/>
    <property type="match status" value="1"/>
</dbReference>
<dbReference type="EMBL" id="CAFBOV010000178">
    <property type="protein sequence ID" value="CAB5002489.1"/>
    <property type="molecule type" value="Genomic_DNA"/>
</dbReference>
<keyword evidence="1" id="KW-0472">Membrane</keyword>
<gene>
    <name evidence="3" type="ORF">UFOPK4020_00903</name>
</gene>
<dbReference type="Gene3D" id="3.40.50.1110">
    <property type="entry name" value="SGNH hydrolase"/>
    <property type="match status" value="1"/>
</dbReference>
<accession>A0A6J7PGD8</accession>
<dbReference type="AlphaFoldDB" id="A0A6J7PGD8"/>
<evidence type="ECO:0000256" key="1">
    <source>
        <dbReference type="SAM" id="Phobius"/>
    </source>
</evidence>
<sequence length="344" mass="38170">MNSAIRSIGRFGLGAFFFALIFLVVDTLLLPQIFDPARLAGYARSDYWSEAFVRESSTVTDGEIISQTSVGDVSTMADFDGRYINVEGGLRRTEPVPVNATRRIVAFGGSTTFGEHVPDALTWPSQLAQRTLKREAQVINAGLSGATFADRVKAFEGLGLTNSDDVAIFFVGVNDAVIGYQTNQVVGPLARWPRLRRLIEVTMSWSRSGRIALDRSQQLSFEITATSTEAVDRFRNSLARAEEVALANNVRLLVVLQPSRLIETRPAWGTSNESIEESYIASLRDFYRLLIGSPEFQDRIVDGTRIFDSLAESPYLDFVHVQEDGNESIASFMYAELDSRGWLD</sequence>
<organism evidence="3">
    <name type="scientific">freshwater metagenome</name>
    <dbReference type="NCBI Taxonomy" id="449393"/>
    <lineage>
        <taxon>unclassified sequences</taxon>
        <taxon>metagenomes</taxon>
        <taxon>ecological metagenomes</taxon>
    </lineage>
</organism>
<evidence type="ECO:0000259" key="2">
    <source>
        <dbReference type="Pfam" id="PF13472"/>
    </source>
</evidence>
<evidence type="ECO:0000313" key="3">
    <source>
        <dbReference type="EMBL" id="CAB5002489.1"/>
    </source>
</evidence>
<keyword evidence="1" id="KW-0812">Transmembrane</keyword>
<dbReference type="SUPFAM" id="SSF52266">
    <property type="entry name" value="SGNH hydrolase"/>
    <property type="match status" value="1"/>
</dbReference>
<keyword evidence="1" id="KW-1133">Transmembrane helix</keyword>
<dbReference type="InterPro" id="IPR036514">
    <property type="entry name" value="SGNH_hydro_sf"/>
</dbReference>
<feature type="domain" description="SGNH hydrolase-type esterase" evidence="2">
    <location>
        <begin position="106"/>
        <end position="200"/>
    </location>
</feature>
<dbReference type="InterPro" id="IPR051532">
    <property type="entry name" value="Ester_Hydrolysis_Enzymes"/>
</dbReference>
<reference evidence="3" key="1">
    <citation type="submission" date="2020-05" db="EMBL/GenBank/DDBJ databases">
        <authorList>
            <person name="Chiriac C."/>
            <person name="Salcher M."/>
            <person name="Ghai R."/>
            <person name="Kavagutti S V."/>
        </authorList>
    </citation>
    <scope>NUCLEOTIDE SEQUENCE</scope>
</reference>
<dbReference type="InterPro" id="IPR013830">
    <property type="entry name" value="SGNH_hydro"/>
</dbReference>
<dbReference type="Pfam" id="PF13472">
    <property type="entry name" value="Lipase_GDSL_2"/>
    <property type="match status" value="1"/>
</dbReference>
<feature type="transmembrane region" description="Helical" evidence="1">
    <location>
        <begin position="12"/>
        <end position="34"/>
    </location>
</feature>
<dbReference type="PANTHER" id="PTHR30383">
    <property type="entry name" value="THIOESTERASE 1/PROTEASE 1/LYSOPHOSPHOLIPASE L1"/>
    <property type="match status" value="1"/>
</dbReference>
<name>A0A6J7PGD8_9ZZZZ</name>
<proteinExistence type="predicted"/>